<reference evidence="1" key="1">
    <citation type="journal article" date="2020" name="Stud. Mycol.">
        <title>101 Dothideomycetes genomes: a test case for predicting lifestyles and emergence of pathogens.</title>
        <authorList>
            <person name="Haridas S."/>
            <person name="Albert R."/>
            <person name="Binder M."/>
            <person name="Bloem J."/>
            <person name="Labutti K."/>
            <person name="Salamov A."/>
            <person name="Andreopoulos B."/>
            <person name="Baker S."/>
            <person name="Barry K."/>
            <person name="Bills G."/>
            <person name="Bluhm B."/>
            <person name="Cannon C."/>
            <person name="Castanera R."/>
            <person name="Culley D."/>
            <person name="Daum C."/>
            <person name="Ezra D."/>
            <person name="Gonzalez J."/>
            <person name="Henrissat B."/>
            <person name="Kuo A."/>
            <person name="Liang C."/>
            <person name="Lipzen A."/>
            <person name="Lutzoni F."/>
            <person name="Magnuson J."/>
            <person name="Mondo S."/>
            <person name="Nolan M."/>
            <person name="Ohm R."/>
            <person name="Pangilinan J."/>
            <person name="Park H.-J."/>
            <person name="Ramirez L."/>
            <person name="Alfaro M."/>
            <person name="Sun H."/>
            <person name="Tritt A."/>
            <person name="Yoshinaga Y."/>
            <person name="Zwiers L.-H."/>
            <person name="Turgeon B."/>
            <person name="Goodwin S."/>
            <person name="Spatafora J."/>
            <person name="Crous P."/>
            <person name="Grigoriev I."/>
        </authorList>
    </citation>
    <scope>NUCLEOTIDE SEQUENCE</scope>
    <source>
        <strain evidence="1">CBS 279.74</strain>
    </source>
</reference>
<dbReference type="Proteomes" id="UP000799428">
    <property type="component" value="Unassembled WGS sequence"/>
</dbReference>
<feature type="non-terminal residue" evidence="1">
    <location>
        <position position="1"/>
    </location>
</feature>
<dbReference type="SUPFAM" id="SSF54695">
    <property type="entry name" value="POZ domain"/>
    <property type="match status" value="1"/>
</dbReference>
<name>A0A6G1KM65_9PLEO</name>
<sequence length="287" mass="32724">MSSSFEHIVLSPLFTFIVGKEKKAIVVHANAIAATCDQMNVLINGNMNEAKTRCAEIENVEVEDFIRFCEYAYRGDFTVPTWKQDEALITDGQDPDALLDDPKPEVEELPEEIVTESVSVPAFGNVPKKKRRIKLRDRFENHIYQSDNDGTKAKILDQFNAYANDKADQDFTPVFLAYAHLYTFAQFRSIESLKALTLQKLHSTLKKFVLYRRRVGDITKLAEYAYTSDDLPSRGENGTIDSLRQLVVEYIACEIDIIGKCEEFVDLLEAGGEFVGDLWRITRKYLL</sequence>
<evidence type="ECO:0000313" key="1">
    <source>
        <dbReference type="EMBL" id="KAF2713723.1"/>
    </source>
</evidence>
<dbReference type="Gene3D" id="3.30.710.10">
    <property type="entry name" value="Potassium Channel Kv1.1, Chain A"/>
    <property type="match status" value="1"/>
</dbReference>
<accession>A0A6G1KM65</accession>
<protein>
    <submittedName>
        <fullName evidence="1">Uncharacterized protein</fullName>
    </submittedName>
</protein>
<dbReference type="PANTHER" id="PTHR47843:SF5">
    <property type="entry name" value="BTB_POZ DOMAIN PROTEIN"/>
    <property type="match status" value="1"/>
</dbReference>
<evidence type="ECO:0000313" key="2">
    <source>
        <dbReference type="Proteomes" id="UP000799428"/>
    </source>
</evidence>
<dbReference type="InterPro" id="IPR011333">
    <property type="entry name" value="SKP1/BTB/POZ_sf"/>
</dbReference>
<dbReference type="PANTHER" id="PTHR47843">
    <property type="entry name" value="BTB DOMAIN-CONTAINING PROTEIN-RELATED"/>
    <property type="match status" value="1"/>
</dbReference>
<dbReference type="EMBL" id="MU005765">
    <property type="protein sequence ID" value="KAF2713723.1"/>
    <property type="molecule type" value="Genomic_DNA"/>
</dbReference>
<proteinExistence type="predicted"/>
<keyword evidence="2" id="KW-1185">Reference proteome</keyword>
<dbReference type="OrthoDB" id="9997739at2759"/>
<dbReference type="CDD" id="cd18186">
    <property type="entry name" value="BTB_POZ_ZBTB_KLHL-like"/>
    <property type="match status" value="1"/>
</dbReference>
<organism evidence="1 2">
    <name type="scientific">Pleomassaria siparia CBS 279.74</name>
    <dbReference type="NCBI Taxonomy" id="1314801"/>
    <lineage>
        <taxon>Eukaryota</taxon>
        <taxon>Fungi</taxon>
        <taxon>Dikarya</taxon>
        <taxon>Ascomycota</taxon>
        <taxon>Pezizomycotina</taxon>
        <taxon>Dothideomycetes</taxon>
        <taxon>Pleosporomycetidae</taxon>
        <taxon>Pleosporales</taxon>
        <taxon>Pleomassariaceae</taxon>
        <taxon>Pleomassaria</taxon>
    </lineage>
</organism>
<gene>
    <name evidence="1" type="ORF">K504DRAFT_530661</name>
</gene>
<dbReference type="AlphaFoldDB" id="A0A6G1KM65"/>